<gene>
    <name evidence="4" type="ORF">S01H4_26998</name>
</gene>
<feature type="region of interest" description="Disordered" evidence="2">
    <location>
        <begin position="53"/>
        <end position="74"/>
    </location>
</feature>
<evidence type="ECO:0000256" key="1">
    <source>
        <dbReference type="ARBA" id="ARBA00022729"/>
    </source>
</evidence>
<feature type="domain" description="Outer membrane lipoprotein BamD-like" evidence="3">
    <location>
        <begin position="3"/>
        <end position="61"/>
    </location>
</feature>
<dbReference type="InterPro" id="IPR039565">
    <property type="entry name" value="BamD-like"/>
</dbReference>
<dbReference type="InterPro" id="IPR011990">
    <property type="entry name" value="TPR-like_helical_dom_sf"/>
</dbReference>
<dbReference type="Gene3D" id="1.25.40.10">
    <property type="entry name" value="Tetratricopeptide repeat domain"/>
    <property type="match status" value="1"/>
</dbReference>
<comment type="caution">
    <text evidence="4">The sequence shown here is derived from an EMBL/GenBank/DDBJ whole genome shotgun (WGS) entry which is preliminary data.</text>
</comment>
<name>X1C640_9ZZZZ</name>
<proteinExistence type="predicted"/>
<evidence type="ECO:0000256" key="2">
    <source>
        <dbReference type="SAM" id="MobiDB-lite"/>
    </source>
</evidence>
<keyword evidence="1" id="KW-0732">Signal</keyword>
<dbReference type="Pfam" id="PF13525">
    <property type="entry name" value="YfiO"/>
    <property type="match status" value="1"/>
</dbReference>
<feature type="non-terminal residue" evidence="4">
    <location>
        <position position="1"/>
    </location>
</feature>
<dbReference type="EMBL" id="BART01013108">
    <property type="protein sequence ID" value="GAG88797.1"/>
    <property type="molecule type" value="Genomic_DNA"/>
</dbReference>
<evidence type="ECO:0000259" key="3">
    <source>
        <dbReference type="Pfam" id="PF13525"/>
    </source>
</evidence>
<accession>X1C640</accession>
<protein>
    <recommendedName>
        <fullName evidence="3">Outer membrane lipoprotein BamD-like domain-containing protein</fullName>
    </recommendedName>
</protein>
<reference evidence="4" key="1">
    <citation type="journal article" date="2014" name="Front. Microbiol.">
        <title>High frequency of phylogenetically diverse reductive dehalogenase-homologous genes in deep subseafloor sedimentary metagenomes.</title>
        <authorList>
            <person name="Kawai M."/>
            <person name="Futagami T."/>
            <person name="Toyoda A."/>
            <person name="Takaki Y."/>
            <person name="Nishi S."/>
            <person name="Hori S."/>
            <person name="Arai W."/>
            <person name="Tsubouchi T."/>
            <person name="Morono Y."/>
            <person name="Uchiyama I."/>
            <person name="Ito T."/>
            <person name="Fujiyama A."/>
            <person name="Inagaki F."/>
            <person name="Takami H."/>
        </authorList>
    </citation>
    <scope>NUCLEOTIDE SEQUENCE</scope>
    <source>
        <strain evidence="4">Expedition CK06-06</strain>
    </source>
</reference>
<evidence type="ECO:0000313" key="4">
    <source>
        <dbReference type="EMBL" id="GAG88797.1"/>
    </source>
</evidence>
<organism evidence="4">
    <name type="scientific">marine sediment metagenome</name>
    <dbReference type="NCBI Taxonomy" id="412755"/>
    <lineage>
        <taxon>unclassified sequences</taxon>
        <taxon>metagenomes</taxon>
        <taxon>ecological metagenomes</taxon>
    </lineage>
</organism>
<dbReference type="AlphaFoldDB" id="X1C640"/>
<sequence length="74" mass="8662">EEIDEILKEIDEKLAEKQFSIGRYYQKTGNKESAYHYYRMVIGDWPDSKAAEKAKQMMGAKGPPRNLHDEKVEK</sequence>